<name>A0ABN8I335_9NEOP</name>
<feature type="non-terminal residue" evidence="7">
    <location>
        <position position="1"/>
    </location>
</feature>
<evidence type="ECO:0000313" key="8">
    <source>
        <dbReference type="Proteomes" id="UP000837857"/>
    </source>
</evidence>
<feature type="domain" description="GST N-terminal" evidence="5">
    <location>
        <begin position="2"/>
        <end position="79"/>
    </location>
</feature>
<dbReference type="EC" id="2.5.1.18" evidence="1"/>
<dbReference type="InterPro" id="IPR040079">
    <property type="entry name" value="Glutathione_S-Trfase"/>
</dbReference>
<evidence type="ECO:0000256" key="2">
    <source>
        <dbReference type="ARBA" id="ARBA00022679"/>
    </source>
</evidence>
<gene>
    <name evidence="7" type="ORF">IPOD504_LOCUS4616</name>
</gene>
<dbReference type="InterPro" id="IPR004045">
    <property type="entry name" value="Glutathione_S-Trfase_N"/>
</dbReference>
<evidence type="ECO:0000256" key="3">
    <source>
        <dbReference type="ARBA" id="ARBA00038317"/>
    </source>
</evidence>
<dbReference type="InterPro" id="IPR004046">
    <property type="entry name" value="GST_C"/>
</dbReference>
<dbReference type="SFLD" id="SFLDS00019">
    <property type="entry name" value="Glutathione_Transferase_(cytos"/>
    <property type="match status" value="1"/>
</dbReference>
<dbReference type="SFLD" id="SFLDG00363">
    <property type="entry name" value="AMPS_(cytGST):_Alpha-__Mu-__Pi"/>
    <property type="match status" value="1"/>
</dbReference>
<evidence type="ECO:0000259" key="5">
    <source>
        <dbReference type="PROSITE" id="PS50404"/>
    </source>
</evidence>
<evidence type="ECO:0000256" key="4">
    <source>
        <dbReference type="ARBA" id="ARBA00047960"/>
    </source>
</evidence>
<dbReference type="Proteomes" id="UP000837857">
    <property type="component" value="Chromosome 15"/>
</dbReference>
<evidence type="ECO:0000259" key="6">
    <source>
        <dbReference type="PROSITE" id="PS50405"/>
    </source>
</evidence>
<dbReference type="Pfam" id="PF02798">
    <property type="entry name" value="GST_N"/>
    <property type="match status" value="1"/>
</dbReference>
<dbReference type="SUPFAM" id="SSF52833">
    <property type="entry name" value="Thioredoxin-like"/>
    <property type="match status" value="1"/>
</dbReference>
<comment type="catalytic activity">
    <reaction evidence="4">
        <text>RX + glutathione = an S-substituted glutathione + a halide anion + H(+)</text>
        <dbReference type="Rhea" id="RHEA:16437"/>
        <dbReference type="ChEBI" id="CHEBI:15378"/>
        <dbReference type="ChEBI" id="CHEBI:16042"/>
        <dbReference type="ChEBI" id="CHEBI:17792"/>
        <dbReference type="ChEBI" id="CHEBI:57925"/>
        <dbReference type="ChEBI" id="CHEBI:90779"/>
        <dbReference type="EC" id="2.5.1.18"/>
    </reaction>
</comment>
<comment type="similarity">
    <text evidence="3">Belongs to the GST superfamily. Sigma family.</text>
</comment>
<dbReference type="InterPro" id="IPR036249">
    <property type="entry name" value="Thioredoxin-like_sf"/>
</dbReference>
<feature type="domain" description="GST C-terminal" evidence="6">
    <location>
        <begin position="81"/>
        <end position="204"/>
    </location>
</feature>
<keyword evidence="2" id="KW-0808">Transferase</keyword>
<dbReference type="Gene3D" id="3.40.30.10">
    <property type="entry name" value="Glutaredoxin"/>
    <property type="match status" value="1"/>
</dbReference>
<evidence type="ECO:0000313" key="7">
    <source>
        <dbReference type="EMBL" id="CAH2044175.1"/>
    </source>
</evidence>
<dbReference type="SFLD" id="SFLDG01205">
    <property type="entry name" value="AMPS.1"/>
    <property type="match status" value="1"/>
</dbReference>
<dbReference type="InterPro" id="IPR050213">
    <property type="entry name" value="GST_superfamily"/>
</dbReference>
<dbReference type="Gene3D" id="1.20.1050.10">
    <property type="match status" value="1"/>
</dbReference>
<dbReference type="InterPro" id="IPR036282">
    <property type="entry name" value="Glutathione-S-Trfase_C_sf"/>
</dbReference>
<sequence length="206" mass="23650">MEKTVFYYFNLKALGEGVRLLLAYGGEEFEDHRVSQEDWPELKPKTPFGQLPMLDMGGKRYAQSGAICRYLGHKYGLAGANLEEDLLIDQSYDFVNDIRVKAATVWYEADEAAKAKKQEDFAKNQYPFLLNKLDELIKQNNGHLALGKLTWADFAFTGMFDYLKTMLQMPDLEEKYPSFRELKDNVLSLPKVKEFCANTPKPVLNI</sequence>
<proteinExistence type="inferred from homology"/>
<dbReference type="PANTHER" id="PTHR11571:SF224">
    <property type="entry name" value="HEMATOPOIETIC PROSTAGLANDIN D SYNTHASE"/>
    <property type="match status" value="1"/>
</dbReference>
<dbReference type="PANTHER" id="PTHR11571">
    <property type="entry name" value="GLUTATHIONE S-TRANSFERASE"/>
    <property type="match status" value="1"/>
</dbReference>
<dbReference type="CDD" id="cd03039">
    <property type="entry name" value="GST_N_Sigma_like"/>
    <property type="match status" value="1"/>
</dbReference>
<keyword evidence="8" id="KW-1185">Reference proteome</keyword>
<evidence type="ECO:0000256" key="1">
    <source>
        <dbReference type="ARBA" id="ARBA00012452"/>
    </source>
</evidence>
<dbReference type="PROSITE" id="PS50405">
    <property type="entry name" value="GST_CTER"/>
    <property type="match status" value="1"/>
</dbReference>
<dbReference type="SUPFAM" id="SSF47616">
    <property type="entry name" value="GST C-terminal domain-like"/>
    <property type="match status" value="1"/>
</dbReference>
<dbReference type="InterPro" id="IPR010987">
    <property type="entry name" value="Glutathione-S-Trfase_C-like"/>
</dbReference>
<dbReference type="Pfam" id="PF14497">
    <property type="entry name" value="GST_C_3"/>
    <property type="match status" value="1"/>
</dbReference>
<reference evidence="7" key="1">
    <citation type="submission" date="2022-03" db="EMBL/GenBank/DDBJ databases">
        <authorList>
            <person name="Martin H S."/>
        </authorList>
    </citation>
    <scope>NUCLEOTIDE SEQUENCE</scope>
</reference>
<protein>
    <recommendedName>
        <fullName evidence="1">glutathione transferase</fullName>
        <ecNumber evidence="1">2.5.1.18</ecNumber>
    </recommendedName>
</protein>
<dbReference type="PROSITE" id="PS50404">
    <property type="entry name" value="GST_NTER"/>
    <property type="match status" value="1"/>
</dbReference>
<accession>A0ABN8I335</accession>
<dbReference type="EMBL" id="OW152827">
    <property type="protein sequence ID" value="CAH2044175.1"/>
    <property type="molecule type" value="Genomic_DNA"/>
</dbReference>
<organism evidence="7 8">
    <name type="scientific">Iphiclides podalirius</name>
    <name type="common">scarce swallowtail</name>
    <dbReference type="NCBI Taxonomy" id="110791"/>
    <lineage>
        <taxon>Eukaryota</taxon>
        <taxon>Metazoa</taxon>
        <taxon>Ecdysozoa</taxon>
        <taxon>Arthropoda</taxon>
        <taxon>Hexapoda</taxon>
        <taxon>Insecta</taxon>
        <taxon>Pterygota</taxon>
        <taxon>Neoptera</taxon>
        <taxon>Endopterygota</taxon>
        <taxon>Lepidoptera</taxon>
        <taxon>Glossata</taxon>
        <taxon>Ditrysia</taxon>
        <taxon>Papilionoidea</taxon>
        <taxon>Papilionidae</taxon>
        <taxon>Papilioninae</taxon>
        <taxon>Iphiclides</taxon>
    </lineage>
</organism>
<dbReference type="CDD" id="cd03192">
    <property type="entry name" value="GST_C_Sigma_like"/>
    <property type="match status" value="1"/>
</dbReference>